<dbReference type="PANTHER" id="PTHR11078:SF3">
    <property type="entry name" value="ANTITERMINATION NUSB DOMAIN-CONTAINING PROTEIN"/>
    <property type="match status" value="1"/>
</dbReference>
<dbReference type="Gene3D" id="1.10.940.10">
    <property type="entry name" value="NusB-like"/>
    <property type="match status" value="1"/>
</dbReference>
<reference evidence="8" key="2">
    <citation type="journal article" date="2021" name="Microbiome">
        <title>Successional dynamics and alternative stable states in a saline activated sludge microbial community over 9 years.</title>
        <authorList>
            <person name="Wang Y."/>
            <person name="Ye J."/>
            <person name="Ju F."/>
            <person name="Liu L."/>
            <person name="Boyd J.A."/>
            <person name="Deng Y."/>
            <person name="Parks D.H."/>
            <person name="Jiang X."/>
            <person name="Yin X."/>
            <person name="Woodcroft B.J."/>
            <person name="Tyson G.W."/>
            <person name="Hugenholtz P."/>
            <person name="Polz M.F."/>
            <person name="Zhang T."/>
        </authorList>
    </citation>
    <scope>NUCLEOTIDE SEQUENCE</scope>
    <source>
        <strain evidence="8">HKST-UBA02</strain>
    </source>
</reference>
<evidence type="ECO:0000256" key="6">
    <source>
        <dbReference type="HAMAP-Rule" id="MF_00073"/>
    </source>
</evidence>
<dbReference type="GO" id="GO:0005829">
    <property type="term" value="C:cytosol"/>
    <property type="evidence" value="ECO:0007669"/>
    <property type="project" value="TreeGrafter"/>
</dbReference>
<dbReference type="AlphaFoldDB" id="A0A956NFC8"/>
<evidence type="ECO:0000256" key="1">
    <source>
        <dbReference type="ARBA" id="ARBA00005952"/>
    </source>
</evidence>
<evidence type="ECO:0000313" key="8">
    <source>
        <dbReference type="EMBL" id="MCA9758365.1"/>
    </source>
</evidence>
<dbReference type="InterPro" id="IPR035926">
    <property type="entry name" value="NusB-like_sf"/>
</dbReference>
<sequence>MQGGRPKAREVLFRVLFEVEVSGDDAVESLEYSLARYHLSEDARDHVVDMARAFARSQAEIDARISATLHGWSFSRLSVVVRAVLRVAVTELLFAPDIPVEIVLDQAIRIAQRYGEDGADAFVNGVLDRIASDVRENGTTGVGEK</sequence>
<dbReference type="Pfam" id="PF01029">
    <property type="entry name" value="NusB"/>
    <property type="match status" value="1"/>
</dbReference>
<organism evidence="8 9">
    <name type="scientific">Eiseniibacteriota bacterium</name>
    <dbReference type="NCBI Taxonomy" id="2212470"/>
    <lineage>
        <taxon>Bacteria</taxon>
        <taxon>Candidatus Eiseniibacteriota</taxon>
    </lineage>
</organism>
<dbReference type="GO" id="GO:0031564">
    <property type="term" value="P:transcription antitermination"/>
    <property type="evidence" value="ECO:0007669"/>
    <property type="project" value="UniProtKB-KW"/>
</dbReference>
<dbReference type="HAMAP" id="MF_00073">
    <property type="entry name" value="NusB"/>
    <property type="match status" value="1"/>
</dbReference>
<comment type="caution">
    <text evidence="8">The sequence shown here is derived from an EMBL/GenBank/DDBJ whole genome shotgun (WGS) entry which is preliminary data.</text>
</comment>
<keyword evidence="2 6" id="KW-0889">Transcription antitermination</keyword>
<keyword evidence="5 6" id="KW-0804">Transcription</keyword>
<dbReference type="GO" id="GO:0006353">
    <property type="term" value="P:DNA-templated transcription termination"/>
    <property type="evidence" value="ECO:0007669"/>
    <property type="project" value="UniProtKB-UniRule"/>
</dbReference>
<accession>A0A956NFC8</accession>
<evidence type="ECO:0000313" key="9">
    <source>
        <dbReference type="Proteomes" id="UP000739538"/>
    </source>
</evidence>
<comment type="similarity">
    <text evidence="1 6">Belongs to the NusB family.</text>
</comment>
<keyword evidence="4 6" id="KW-0805">Transcription regulation</keyword>
<dbReference type="PANTHER" id="PTHR11078">
    <property type="entry name" value="N UTILIZATION SUBSTANCE PROTEIN B-RELATED"/>
    <property type="match status" value="1"/>
</dbReference>
<dbReference type="EMBL" id="JAGQHS010000165">
    <property type="protein sequence ID" value="MCA9758365.1"/>
    <property type="molecule type" value="Genomic_DNA"/>
</dbReference>
<keyword evidence="3 6" id="KW-0694">RNA-binding</keyword>
<dbReference type="Proteomes" id="UP000739538">
    <property type="component" value="Unassembled WGS sequence"/>
</dbReference>
<protein>
    <recommendedName>
        <fullName evidence="6">Transcription antitermination protein NusB</fullName>
    </recommendedName>
    <alternativeName>
        <fullName evidence="6">Antitermination factor NusB</fullName>
    </alternativeName>
</protein>
<dbReference type="GO" id="GO:0003723">
    <property type="term" value="F:RNA binding"/>
    <property type="evidence" value="ECO:0007669"/>
    <property type="project" value="UniProtKB-UniRule"/>
</dbReference>
<gene>
    <name evidence="6 8" type="primary">nusB</name>
    <name evidence="8" type="ORF">KDA27_21395</name>
</gene>
<evidence type="ECO:0000259" key="7">
    <source>
        <dbReference type="Pfam" id="PF01029"/>
    </source>
</evidence>
<name>A0A956NFC8_UNCEI</name>
<evidence type="ECO:0000256" key="5">
    <source>
        <dbReference type="ARBA" id="ARBA00023163"/>
    </source>
</evidence>
<feature type="domain" description="NusB/RsmB/TIM44" evidence="7">
    <location>
        <begin position="7"/>
        <end position="131"/>
    </location>
</feature>
<reference evidence="8" key="1">
    <citation type="submission" date="2020-04" db="EMBL/GenBank/DDBJ databases">
        <authorList>
            <person name="Zhang T."/>
        </authorList>
    </citation>
    <scope>NUCLEOTIDE SEQUENCE</scope>
    <source>
        <strain evidence="8">HKST-UBA02</strain>
    </source>
</reference>
<comment type="function">
    <text evidence="6">Involved in transcription antitermination. Required for transcription of ribosomal RNA (rRNA) genes. Binds specifically to the boxA antiterminator sequence of the ribosomal RNA (rrn) operons.</text>
</comment>
<dbReference type="InterPro" id="IPR006027">
    <property type="entry name" value="NusB_RsmB_TIM44"/>
</dbReference>
<evidence type="ECO:0000256" key="2">
    <source>
        <dbReference type="ARBA" id="ARBA00022814"/>
    </source>
</evidence>
<evidence type="ECO:0000256" key="3">
    <source>
        <dbReference type="ARBA" id="ARBA00022884"/>
    </source>
</evidence>
<dbReference type="InterPro" id="IPR011605">
    <property type="entry name" value="NusB_fam"/>
</dbReference>
<dbReference type="SUPFAM" id="SSF48013">
    <property type="entry name" value="NusB-like"/>
    <property type="match status" value="1"/>
</dbReference>
<proteinExistence type="inferred from homology"/>
<dbReference type="NCBIfam" id="TIGR01951">
    <property type="entry name" value="nusB"/>
    <property type="match status" value="1"/>
</dbReference>
<evidence type="ECO:0000256" key="4">
    <source>
        <dbReference type="ARBA" id="ARBA00023015"/>
    </source>
</evidence>